<evidence type="ECO:0000256" key="1">
    <source>
        <dbReference type="SAM" id="MobiDB-lite"/>
    </source>
</evidence>
<evidence type="ECO:0000313" key="3">
    <source>
        <dbReference type="Proteomes" id="UP001189429"/>
    </source>
</evidence>
<proteinExistence type="predicted"/>
<accession>A0ABN9RAV4</accession>
<dbReference type="EMBL" id="CAUYUJ010006089">
    <property type="protein sequence ID" value="CAK0816072.1"/>
    <property type="molecule type" value="Genomic_DNA"/>
</dbReference>
<gene>
    <name evidence="2" type="ORF">PCOR1329_LOCUS19145</name>
</gene>
<evidence type="ECO:0000313" key="2">
    <source>
        <dbReference type="EMBL" id="CAK0816072.1"/>
    </source>
</evidence>
<evidence type="ECO:0008006" key="4">
    <source>
        <dbReference type="Google" id="ProtNLM"/>
    </source>
</evidence>
<organism evidence="2 3">
    <name type="scientific">Prorocentrum cordatum</name>
    <dbReference type="NCBI Taxonomy" id="2364126"/>
    <lineage>
        <taxon>Eukaryota</taxon>
        <taxon>Sar</taxon>
        <taxon>Alveolata</taxon>
        <taxon>Dinophyceae</taxon>
        <taxon>Prorocentrales</taxon>
        <taxon>Prorocentraceae</taxon>
        <taxon>Prorocentrum</taxon>
    </lineage>
</organism>
<dbReference type="Proteomes" id="UP001189429">
    <property type="component" value="Unassembled WGS sequence"/>
</dbReference>
<feature type="region of interest" description="Disordered" evidence="1">
    <location>
        <begin position="1"/>
        <end position="56"/>
    </location>
</feature>
<keyword evidence="3" id="KW-1185">Reference proteome</keyword>
<name>A0ABN9RAV4_9DINO</name>
<protein>
    <recommendedName>
        <fullName evidence="4">SREBP regulating gene protein</fullName>
    </recommendedName>
</protein>
<reference evidence="2" key="1">
    <citation type="submission" date="2023-10" db="EMBL/GenBank/DDBJ databases">
        <authorList>
            <person name="Chen Y."/>
            <person name="Shah S."/>
            <person name="Dougan E. K."/>
            <person name="Thang M."/>
            <person name="Chan C."/>
        </authorList>
    </citation>
    <scope>NUCLEOTIDE SEQUENCE [LARGE SCALE GENOMIC DNA]</scope>
</reference>
<comment type="caution">
    <text evidence="2">The sequence shown here is derived from an EMBL/GenBank/DDBJ whole genome shotgun (WGS) entry which is preliminary data.</text>
</comment>
<sequence>MAEEPARCKSIHALRTHPGGDAPSPGGVQPQARKNSVLMSRIGAGPPGGASGTAPGALREECVRRRCKRSPCGAPEACVFGGCAFFCTGEPRRADPHVILNKFYVCDSFKIRDGGG</sequence>